<evidence type="ECO:0000256" key="7">
    <source>
        <dbReference type="ARBA" id="ARBA00022741"/>
    </source>
</evidence>
<feature type="binding site" evidence="14">
    <location>
        <position position="865"/>
    </location>
    <ligand>
        <name>ATP</name>
        <dbReference type="ChEBI" id="CHEBI:30616"/>
    </ligand>
</feature>
<dbReference type="InterPro" id="IPR000742">
    <property type="entry name" value="EGF"/>
</dbReference>
<dbReference type="InterPro" id="IPR001245">
    <property type="entry name" value="Ser-Thr/Tyr_kinase_cat_dom"/>
</dbReference>
<keyword evidence="10" id="KW-1133">Transmembrane helix</keyword>
<dbReference type="GO" id="GO:0005524">
    <property type="term" value="F:ATP binding"/>
    <property type="evidence" value="ECO:0007669"/>
    <property type="project" value="UniProtKB-UniRule"/>
</dbReference>
<dbReference type="InterPro" id="IPR009030">
    <property type="entry name" value="Growth_fac_rcpt_cys_sf"/>
</dbReference>
<evidence type="ECO:0000256" key="13">
    <source>
        <dbReference type="ARBA" id="ARBA00023180"/>
    </source>
</evidence>
<accession>A0A1D6QLW1</accession>
<dbReference type="CDD" id="cd00054">
    <property type="entry name" value="EGF_CA"/>
    <property type="match status" value="1"/>
</dbReference>
<dbReference type="InterPro" id="IPR049883">
    <property type="entry name" value="NOTCH1_EGF-like"/>
</dbReference>
<evidence type="ECO:0000256" key="10">
    <source>
        <dbReference type="ARBA" id="ARBA00022989"/>
    </source>
</evidence>
<keyword evidence="8 15" id="KW-0418">Kinase</keyword>
<dbReference type="GO" id="GO:0030247">
    <property type="term" value="F:polysaccharide binding"/>
    <property type="evidence" value="ECO:0007669"/>
    <property type="project" value="InterPro"/>
</dbReference>
<dbReference type="SMART" id="SM00220">
    <property type="entry name" value="S_TKc"/>
    <property type="match status" value="1"/>
</dbReference>
<evidence type="ECO:0000256" key="14">
    <source>
        <dbReference type="PROSITE-ProRule" id="PRU10141"/>
    </source>
</evidence>
<dbReference type="SMR" id="A0A1D6QLW1"/>
<dbReference type="PROSITE" id="PS00107">
    <property type="entry name" value="PROTEIN_KINASE_ATP"/>
    <property type="match status" value="1"/>
</dbReference>
<protein>
    <submittedName>
        <fullName evidence="15">Wall-associated receptor kinase 3</fullName>
    </submittedName>
</protein>
<keyword evidence="3" id="KW-0245">EGF-like domain</keyword>
<dbReference type="InterPro" id="IPR018097">
    <property type="entry name" value="EGF_Ca-bd_CS"/>
</dbReference>
<dbReference type="EMBL" id="CM000780">
    <property type="protein sequence ID" value="AQK58665.1"/>
    <property type="molecule type" value="Genomic_DNA"/>
</dbReference>
<dbReference type="FunFam" id="2.10.25.10:FF:000355">
    <property type="entry name" value="Wall-associated receptor kinase 3"/>
    <property type="match status" value="1"/>
</dbReference>
<dbReference type="GO" id="GO:0005509">
    <property type="term" value="F:calcium ion binding"/>
    <property type="evidence" value="ECO:0007669"/>
    <property type="project" value="InterPro"/>
</dbReference>
<dbReference type="ExpressionAtlas" id="A0A1D6QLW1">
    <property type="expression patterns" value="baseline and differential"/>
</dbReference>
<reference evidence="15" key="1">
    <citation type="submission" date="2015-12" db="EMBL/GenBank/DDBJ databases">
        <title>Update maize B73 reference genome by single molecule sequencing technologies.</title>
        <authorList>
            <consortium name="Maize Genome Sequencing Project"/>
            <person name="Ware D."/>
        </authorList>
    </citation>
    <scope>NUCLEOTIDE SEQUENCE</scope>
    <source>
        <tissue evidence="15">Seedling</tissue>
    </source>
</reference>
<dbReference type="CDD" id="cd14066">
    <property type="entry name" value="STKc_IRAK"/>
    <property type="match status" value="1"/>
</dbReference>
<evidence type="ECO:0000256" key="9">
    <source>
        <dbReference type="ARBA" id="ARBA00022840"/>
    </source>
</evidence>
<dbReference type="Pfam" id="PF07714">
    <property type="entry name" value="PK_Tyr_Ser-Thr"/>
    <property type="match status" value="1"/>
</dbReference>
<evidence type="ECO:0000313" key="15">
    <source>
        <dbReference type="EMBL" id="AQK58665.1"/>
    </source>
</evidence>
<dbReference type="InterPro" id="IPR045274">
    <property type="entry name" value="WAK-like"/>
</dbReference>
<dbReference type="InterPro" id="IPR017441">
    <property type="entry name" value="Protein_kinase_ATP_BS"/>
</dbReference>
<keyword evidence="12" id="KW-1015">Disulfide bond</keyword>
<dbReference type="PROSITE" id="PS50011">
    <property type="entry name" value="PROTEIN_KINASE_DOM"/>
    <property type="match status" value="1"/>
</dbReference>
<evidence type="ECO:0000256" key="11">
    <source>
        <dbReference type="ARBA" id="ARBA00023136"/>
    </source>
</evidence>
<name>A0A1D6QLW1_MAIZE</name>
<evidence type="ECO:0000256" key="4">
    <source>
        <dbReference type="ARBA" id="ARBA00022679"/>
    </source>
</evidence>
<dbReference type="SMART" id="SM00181">
    <property type="entry name" value="EGF"/>
    <property type="match status" value="4"/>
</dbReference>
<dbReference type="Pfam" id="PF13947">
    <property type="entry name" value="GUB_WAK_bind"/>
    <property type="match status" value="2"/>
</dbReference>
<dbReference type="Gene3D" id="1.10.510.10">
    <property type="entry name" value="Transferase(Phosphotransferase) domain 1"/>
    <property type="match status" value="1"/>
</dbReference>
<dbReference type="SUPFAM" id="SSF57184">
    <property type="entry name" value="Growth factor receptor domain"/>
    <property type="match status" value="2"/>
</dbReference>
<dbReference type="SUPFAM" id="SSF56112">
    <property type="entry name" value="Protein kinase-like (PK-like)"/>
    <property type="match status" value="1"/>
</dbReference>
<dbReference type="PANTHER" id="PTHR27005:SF286">
    <property type="entry name" value="PROTEIN KINASE DOMAIN-CONTAINING PROTEIN"/>
    <property type="match status" value="1"/>
</dbReference>
<dbReference type="GO" id="GO:0016020">
    <property type="term" value="C:membrane"/>
    <property type="evidence" value="ECO:0007669"/>
    <property type="project" value="UniProtKB-SubCell"/>
</dbReference>
<evidence type="ECO:0000256" key="5">
    <source>
        <dbReference type="ARBA" id="ARBA00022692"/>
    </source>
</evidence>
<keyword evidence="11" id="KW-0472">Membrane</keyword>
<dbReference type="PANTHER" id="PTHR27005">
    <property type="entry name" value="WALL-ASSOCIATED RECEPTOR KINASE-LIKE 21"/>
    <property type="match status" value="1"/>
</dbReference>
<accession>A0A3L6F518</accession>
<dbReference type="GO" id="GO:0007166">
    <property type="term" value="P:cell surface receptor signaling pathway"/>
    <property type="evidence" value="ECO:0007669"/>
    <property type="project" value="InterPro"/>
</dbReference>
<keyword evidence="6" id="KW-0732">Signal</keyword>
<keyword evidence="7 14" id="KW-0547">Nucleotide-binding</keyword>
<dbReference type="FunFam" id="3.30.200.20:FF:000043">
    <property type="entry name" value="Wall-associated receptor kinase 2"/>
    <property type="match status" value="1"/>
</dbReference>
<dbReference type="Gene3D" id="3.30.200.20">
    <property type="entry name" value="Phosphorylase Kinase, domain 1"/>
    <property type="match status" value="1"/>
</dbReference>
<dbReference type="KEGG" id="zma:103655899"/>
<dbReference type="InterPro" id="IPR011009">
    <property type="entry name" value="Kinase-like_dom_sf"/>
</dbReference>
<dbReference type="InterPro" id="IPR025287">
    <property type="entry name" value="WAK_GUB"/>
</dbReference>
<dbReference type="PaxDb" id="4577-GRMZM2G313199_P01"/>
<dbReference type="Gene3D" id="2.10.25.10">
    <property type="entry name" value="Laminin"/>
    <property type="match status" value="2"/>
</dbReference>
<dbReference type="OrthoDB" id="681832at2759"/>
<keyword evidence="9 14" id="KW-0067">ATP-binding</keyword>
<dbReference type="AlphaFoldDB" id="A0A1D6QLW1"/>
<dbReference type="FunFam" id="1.10.510.10:FF:000084">
    <property type="entry name" value="Wall-associated receptor kinase 2"/>
    <property type="match status" value="1"/>
</dbReference>
<gene>
    <name evidence="15" type="ORF">ZEAMMB73_Zm00001d053079</name>
</gene>
<keyword evidence="5" id="KW-0812">Transmembrane</keyword>
<comment type="subcellular location">
    <subcellularLocation>
        <location evidence="1">Membrane</location>
        <topology evidence="1">Single-pass type I membrane protein</topology>
    </subcellularLocation>
</comment>
<dbReference type="InterPro" id="IPR008271">
    <property type="entry name" value="Ser/Thr_kinase_AS"/>
</dbReference>
<organism evidence="15">
    <name type="scientific">Zea mays</name>
    <name type="common">Maize</name>
    <dbReference type="NCBI Taxonomy" id="4577"/>
    <lineage>
        <taxon>Eukaryota</taxon>
        <taxon>Viridiplantae</taxon>
        <taxon>Streptophyta</taxon>
        <taxon>Embryophyta</taxon>
        <taxon>Tracheophyta</taxon>
        <taxon>Spermatophyta</taxon>
        <taxon>Magnoliopsida</taxon>
        <taxon>Liliopsida</taxon>
        <taxon>Poales</taxon>
        <taxon>Poaceae</taxon>
        <taxon>PACMAD clade</taxon>
        <taxon>Panicoideae</taxon>
        <taxon>Andropogonodae</taxon>
        <taxon>Andropogoneae</taxon>
        <taxon>Tripsacinae</taxon>
        <taxon>Zea</taxon>
    </lineage>
</organism>
<dbReference type="SUPFAM" id="SSF57196">
    <property type="entry name" value="EGF/Laminin"/>
    <property type="match status" value="1"/>
</dbReference>
<evidence type="ECO:0000256" key="8">
    <source>
        <dbReference type="ARBA" id="ARBA00022777"/>
    </source>
</evidence>
<evidence type="ECO:0000256" key="12">
    <source>
        <dbReference type="ARBA" id="ARBA00023157"/>
    </source>
</evidence>
<keyword evidence="15" id="KW-0675">Receptor</keyword>
<dbReference type="InterPro" id="IPR001881">
    <property type="entry name" value="EGF-like_Ca-bd_dom"/>
</dbReference>
<dbReference type="OMA" id="CNVMATI"/>
<evidence type="ECO:0000256" key="6">
    <source>
        <dbReference type="ARBA" id="ARBA00022729"/>
    </source>
</evidence>
<dbReference type="InParanoid" id="A0A1D6QLW1"/>
<dbReference type="GO" id="GO:0004674">
    <property type="term" value="F:protein serine/threonine kinase activity"/>
    <property type="evidence" value="ECO:0007669"/>
    <property type="project" value="UniProtKB-KW"/>
</dbReference>
<proteinExistence type="predicted"/>
<dbReference type="InterPro" id="IPR000719">
    <property type="entry name" value="Prot_kinase_dom"/>
</dbReference>
<keyword evidence="2" id="KW-0723">Serine/threonine-protein kinase</keyword>
<dbReference type="PROSITE" id="PS01187">
    <property type="entry name" value="EGF_CA"/>
    <property type="match status" value="2"/>
</dbReference>
<evidence type="ECO:0000256" key="3">
    <source>
        <dbReference type="ARBA" id="ARBA00022536"/>
    </source>
</evidence>
<dbReference type="PROSITE" id="PS00108">
    <property type="entry name" value="PROTEIN_KINASE_ST"/>
    <property type="match status" value="1"/>
</dbReference>
<keyword evidence="4" id="KW-0808">Transferase</keyword>
<evidence type="ECO:0000256" key="2">
    <source>
        <dbReference type="ARBA" id="ARBA00022527"/>
    </source>
</evidence>
<sequence length="1166" mass="126430">MAPISAAAALLAMAALQLSAAATAAHDPSPAPIGLPGCNTSCGSVSVPYPFGFGPSHCYWPGLNLTCVSSSSSHQPPRLLLGDGSLRVSEISLDNQTVRVMRAGSIINTTGDLTSPAWNASLDFGRGFREHGYLLSLQNELVVSGCNVMATFSADIVGEETSKIVSGCASFCTKSDHEVGFIDDHREVTSKYCTGTSGCCLAPLTSSGVPVPNGVQARWLYSGNHTVEQTTVPVIVFVAEQGWVDREHQADGFEEAPLLLDFGVKLGFPQLQGNSSSDCPQDVQRRLCKSEHSFCNALVQGYTCQCGYGYQGNAYIAGGCQDVDECKFVDEKRVCYGVCINTIGSYDCQCPQGTYGVPVVEGGCVDYNFNKDALSPTVAPVPTGLLGCNTTCGDVRVPYPFGFGHPGCYWPGLNLTCDTSQSQLPPRLLLPGNGNSTLQVVDISLRNSTVRVIHHRGRADSTTTGTDVDHTVAYDNISPGITSYSSLVTDIRVPSDIVEPYALSTRNEFIVISGWDVRASLYGQYRINGASSNTTDSIISQAVCSSSGGGGLGSGGPPPVPSPTQTHGGYCSGHDGCCRAPISAGTAPKRVEFKALRKNITHYYGNWSWNFALASISEVGLTDQWHKIFNMNDGIISYTSSPIVLQWAVKKGLPAAAPSADNSGKCPADVISRLCKSENSDCRRENGGFTCHCSKGYDGNPYIADGCKDIDECNDPTLRKSCLGGYCNNLPGEYECRCPRGMHGNAYAPGGCIDNKFPTGLVIGLSVASGPALFLLVLGVWFPLRKFKQRRIKVQKQKYFKQNRGQLLQQLLSQKADIAERMIIPLDELVKATNNFDRAREVGGGGHGTVYKGILSDQHVVAIKKSKISKQKEIDEFINEVAILSQINHKNVVKLFGCCLETEVPLLVYEFIPNGTLYHHLHIDRQKSSLSWSNRLRIATEIATSLAYLHSSASIPIIHRDIKSSNILLDDAMTSKISDFGASRYIPLDKTGLTTRIQGTLGYMDPECFYTGRFTEKSDVYSFGVILVELLTRKKPTCSDLSNECGGLVPHFVNLHSSRNLIQIMDPQVIEEGGEEVQQVAMLAASCINMRGEERPTMRHVELRLEGLQQGSNKKYKKGNIVMKDFENSSNGANYSSGISEGHSYEESSRRYSLEQEMMMSARYPR</sequence>
<dbReference type="STRING" id="4577.A0A1D6QLW1"/>
<dbReference type="SMART" id="SM00179">
    <property type="entry name" value="EGF_CA"/>
    <property type="match status" value="2"/>
</dbReference>
<evidence type="ECO:0000256" key="1">
    <source>
        <dbReference type="ARBA" id="ARBA00004479"/>
    </source>
</evidence>
<dbReference type="Pfam" id="PF07645">
    <property type="entry name" value="EGF_CA"/>
    <property type="match status" value="3"/>
</dbReference>
<keyword evidence="13" id="KW-0325">Glycoprotein</keyword>